<comment type="caution">
    <text evidence="1">The sequence shown here is derived from an EMBL/GenBank/DDBJ whole genome shotgun (WGS) entry which is preliminary data.</text>
</comment>
<name>A0ACC2HDM9_DALPE</name>
<reference evidence="1" key="1">
    <citation type="submission" date="2021-05" db="EMBL/GenBank/DDBJ databases">
        <authorList>
            <person name="Pan Q."/>
            <person name="Jouanno E."/>
            <person name="Zahm M."/>
            <person name="Klopp C."/>
            <person name="Cabau C."/>
            <person name="Louis A."/>
            <person name="Berthelot C."/>
            <person name="Parey E."/>
            <person name="Roest Crollius H."/>
            <person name="Montfort J."/>
            <person name="Robinson-Rechavi M."/>
            <person name="Bouchez O."/>
            <person name="Lampietro C."/>
            <person name="Lopez Roques C."/>
            <person name="Donnadieu C."/>
            <person name="Postlethwait J."/>
            <person name="Bobe J."/>
            <person name="Dillon D."/>
            <person name="Chandos A."/>
            <person name="von Hippel F."/>
            <person name="Guiguen Y."/>
        </authorList>
    </citation>
    <scope>NUCLEOTIDE SEQUENCE</scope>
    <source>
        <strain evidence="1">YG-Jan2019</strain>
    </source>
</reference>
<protein>
    <submittedName>
        <fullName evidence="1">Uncharacterized protein</fullName>
    </submittedName>
</protein>
<sequence>MSNNNMKYLEERKMWKTHNMVNRRFEESTSHPLTNFPSTRTHSPGVGPPGVRRSPLTDALGVPGTRPLCPGDEMLMEEEESCCLAPSCLDDGPRRGLIRSGSPVCSESGFHGDWRLRAYIRMLRSPASRLRTHATVPQSATALPHWAVNPHTSLGWGREGGDGRQGPGSVGRKR</sequence>
<keyword evidence="2" id="KW-1185">Reference proteome</keyword>
<gene>
    <name evidence="1" type="ORF">DPEC_G00036880</name>
</gene>
<dbReference type="Proteomes" id="UP001157502">
    <property type="component" value="Chromosome 3"/>
</dbReference>
<accession>A0ACC2HDM9</accession>
<organism evidence="1 2">
    <name type="scientific">Dallia pectoralis</name>
    <name type="common">Alaska blackfish</name>
    <dbReference type="NCBI Taxonomy" id="75939"/>
    <lineage>
        <taxon>Eukaryota</taxon>
        <taxon>Metazoa</taxon>
        <taxon>Chordata</taxon>
        <taxon>Craniata</taxon>
        <taxon>Vertebrata</taxon>
        <taxon>Euteleostomi</taxon>
        <taxon>Actinopterygii</taxon>
        <taxon>Neopterygii</taxon>
        <taxon>Teleostei</taxon>
        <taxon>Protacanthopterygii</taxon>
        <taxon>Esociformes</taxon>
        <taxon>Umbridae</taxon>
        <taxon>Dallia</taxon>
    </lineage>
</organism>
<evidence type="ECO:0000313" key="2">
    <source>
        <dbReference type="Proteomes" id="UP001157502"/>
    </source>
</evidence>
<evidence type="ECO:0000313" key="1">
    <source>
        <dbReference type="EMBL" id="KAJ8014113.1"/>
    </source>
</evidence>
<proteinExistence type="predicted"/>
<dbReference type="EMBL" id="CM055730">
    <property type="protein sequence ID" value="KAJ8014113.1"/>
    <property type="molecule type" value="Genomic_DNA"/>
</dbReference>